<accession>A0A2W5N6T0</accession>
<evidence type="ECO:0008006" key="3">
    <source>
        <dbReference type="Google" id="ProtNLM"/>
    </source>
</evidence>
<evidence type="ECO:0000313" key="1">
    <source>
        <dbReference type="EMBL" id="PZQ46465.1"/>
    </source>
</evidence>
<name>A0A2W5N6T0_9BACT</name>
<dbReference type="Pfam" id="PF00805">
    <property type="entry name" value="Pentapeptide"/>
    <property type="match status" value="2"/>
</dbReference>
<gene>
    <name evidence="1" type="ORF">DI551_05005</name>
</gene>
<dbReference type="PANTHER" id="PTHR14136:SF17">
    <property type="entry name" value="BTB_POZ DOMAIN-CONTAINING PROTEIN KCTD9"/>
    <property type="match status" value="1"/>
</dbReference>
<dbReference type="PANTHER" id="PTHR14136">
    <property type="entry name" value="BTB_POZ DOMAIN-CONTAINING PROTEIN KCTD9"/>
    <property type="match status" value="1"/>
</dbReference>
<evidence type="ECO:0000313" key="2">
    <source>
        <dbReference type="Proteomes" id="UP000249417"/>
    </source>
</evidence>
<dbReference type="Gene3D" id="2.160.20.80">
    <property type="entry name" value="E3 ubiquitin-protein ligase SopA"/>
    <property type="match status" value="1"/>
</dbReference>
<dbReference type="Proteomes" id="UP000249417">
    <property type="component" value="Unassembled WGS sequence"/>
</dbReference>
<dbReference type="AlphaFoldDB" id="A0A2W5N6T0"/>
<dbReference type="EMBL" id="QFQB01000026">
    <property type="protein sequence ID" value="PZQ46465.1"/>
    <property type="molecule type" value="Genomic_DNA"/>
</dbReference>
<organism evidence="1 2">
    <name type="scientific">Micavibrio aeruginosavorus</name>
    <dbReference type="NCBI Taxonomy" id="349221"/>
    <lineage>
        <taxon>Bacteria</taxon>
        <taxon>Pseudomonadati</taxon>
        <taxon>Bdellovibrionota</taxon>
        <taxon>Bdellovibrionia</taxon>
        <taxon>Bdellovibrionales</taxon>
        <taxon>Pseudobdellovibrionaceae</taxon>
        <taxon>Micavibrio</taxon>
    </lineage>
</organism>
<reference evidence="1 2" key="1">
    <citation type="submission" date="2017-08" db="EMBL/GenBank/DDBJ databases">
        <title>Infants hospitalized years apart are colonized by the same room-sourced microbial strains.</title>
        <authorList>
            <person name="Brooks B."/>
            <person name="Olm M.R."/>
            <person name="Firek B.A."/>
            <person name="Baker R."/>
            <person name="Thomas B.C."/>
            <person name="Morowitz M.J."/>
            <person name="Banfield J.F."/>
        </authorList>
    </citation>
    <scope>NUCLEOTIDE SEQUENCE [LARGE SCALE GENOMIC DNA]</scope>
    <source>
        <strain evidence="1">S2_005_002_R2_29</strain>
    </source>
</reference>
<sequence length="217" mass="24086">MIIKSISGKIIYQSYKRTLKLALEEGVAKKIDFSNADFRYAKLSGASLDGIKATGASFWGGDLKGADLGLADLQRCDFRCANLEAICFAQSDLSGADLRGAYCGGMIVEEALLKDIQVSCPSIWNVDLARAQDMSGLVYHHLGEKKWRLKKMPWVVRGVDDFILGEGKCLWRGGIYQATNLPLELEKKLSHIKTSIDRLFPQKISHIAKDLSSRIYP</sequence>
<dbReference type="InterPro" id="IPR001646">
    <property type="entry name" value="5peptide_repeat"/>
</dbReference>
<proteinExistence type="predicted"/>
<dbReference type="InterPro" id="IPR051082">
    <property type="entry name" value="Pentapeptide-BTB/POZ_domain"/>
</dbReference>
<dbReference type="SUPFAM" id="SSF141571">
    <property type="entry name" value="Pentapeptide repeat-like"/>
    <property type="match status" value="1"/>
</dbReference>
<protein>
    <recommendedName>
        <fullName evidence="3">Pentapeptide repeat-containing protein</fullName>
    </recommendedName>
</protein>
<comment type="caution">
    <text evidence="1">The sequence shown here is derived from an EMBL/GenBank/DDBJ whole genome shotgun (WGS) entry which is preliminary data.</text>
</comment>